<feature type="chain" id="PRO_5041397668" evidence="1">
    <location>
        <begin position="25"/>
        <end position="115"/>
    </location>
</feature>
<evidence type="ECO:0000256" key="1">
    <source>
        <dbReference type="SAM" id="SignalP"/>
    </source>
</evidence>
<protein>
    <submittedName>
        <fullName evidence="2">Uncharacterized protein</fullName>
    </submittedName>
</protein>
<feature type="signal peptide" evidence="1">
    <location>
        <begin position="1"/>
        <end position="24"/>
    </location>
</feature>
<reference evidence="2" key="1">
    <citation type="journal article" date="2023" name="Nat. Microbiol.">
        <title>Enrichment and characterization of a nitric oxide-reducing microbial community in a continuous bioreactor.</title>
        <authorList>
            <person name="Garrido-Amador P."/>
            <person name="Stortenbeker N."/>
            <person name="Wessels H.J.C.T."/>
            <person name="Speth D.R."/>
            <person name="Garcia-Heredia I."/>
            <person name="Kartal B."/>
        </authorList>
    </citation>
    <scope>NUCLEOTIDE SEQUENCE</scope>
    <source>
        <strain evidence="2">MAG1</strain>
    </source>
</reference>
<accession>A0AA49FLJ4</accession>
<organism evidence="2">
    <name type="scientific">Candidatus Nitricoxidivorans perseverans</name>
    <dbReference type="NCBI Taxonomy" id="2975601"/>
    <lineage>
        <taxon>Bacteria</taxon>
        <taxon>Pseudomonadati</taxon>
        <taxon>Pseudomonadota</taxon>
        <taxon>Betaproteobacteria</taxon>
        <taxon>Nitrosomonadales</taxon>
        <taxon>Sterolibacteriaceae</taxon>
        <taxon>Candidatus Nitricoxidivorans</taxon>
    </lineage>
</organism>
<dbReference type="EMBL" id="CP107246">
    <property type="protein sequence ID" value="WIM06099.1"/>
    <property type="molecule type" value="Genomic_DNA"/>
</dbReference>
<sequence length="115" mass="12836">MSASSRGFAIAAALACAAPLQSVGAELQPYSLPSQQIAPRMEQRQMEQHPMEQRAVRPRISEVYYQNFGKKVEGLNPAQRAELIKSFGVRRDQAIEGGRVDEAQHYLRLLQILGK</sequence>
<dbReference type="Proteomes" id="UP001234916">
    <property type="component" value="Chromosome"/>
</dbReference>
<keyword evidence="1" id="KW-0732">Signal</keyword>
<dbReference type="AlphaFoldDB" id="A0AA49FLJ4"/>
<evidence type="ECO:0000313" key="2">
    <source>
        <dbReference type="EMBL" id="WIM06099.1"/>
    </source>
</evidence>
<gene>
    <name evidence="2" type="ORF">OHM77_02055</name>
</gene>
<proteinExistence type="predicted"/>
<dbReference type="KEGG" id="npv:OHM77_02055"/>
<name>A0AA49FLJ4_9PROT</name>